<protein>
    <recommendedName>
        <fullName evidence="2">PhoD-like phosphatase domain-containing protein</fullName>
    </recommendedName>
</protein>
<feature type="region of interest" description="Disordered" evidence="1">
    <location>
        <begin position="1"/>
        <end position="50"/>
    </location>
</feature>
<name>A0A9W8CZ89_9FUNG</name>
<dbReference type="InterPro" id="IPR029052">
    <property type="entry name" value="Metallo-depent_PP-like"/>
</dbReference>
<dbReference type="Pfam" id="PF19050">
    <property type="entry name" value="PhoD_2"/>
    <property type="match status" value="2"/>
</dbReference>
<organism evidence="3 4">
    <name type="scientific">Coemansia biformis</name>
    <dbReference type="NCBI Taxonomy" id="1286918"/>
    <lineage>
        <taxon>Eukaryota</taxon>
        <taxon>Fungi</taxon>
        <taxon>Fungi incertae sedis</taxon>
        <taxon>Zoopagomycota</taxon>
        <taxon>Kickxellomycotina</taxon>
        <taxon>Kickxellomycetes</taxon>
        <taxon>Kickxellales</taxon>
        <taxon>Kickxellaceae</taxon>
        <taxon>Coemansia</taxon>
    </lineage>
</organism>
<dbReference type="OrthoDB" id="2419400at2759"/>
<accession>A0A9W8CZ89</accession>
<feature type="domain" description="PhoD-like phosphatase" evidence="2">
    <location>
        <begin position="138"/>
        <end position="412"/>
    </location>
</feature>
<dbReference type="PANTHER" id="PTHR46689">
    <property type="entry name" value="MEMBRANE PROTEIN, PUTATIVE-RELATED"/>
    <property type="match status" value="1"/>
</dbReference>
<dbReference type="GO" id="GO:0016020">
    <property type="term" value="C:membrane"/>
    <property type="evidence" value="ECO:0007669"/>
    <property type="project" value="TreeGrafter"/>
</dbReference>
<dbReference type="AlphaFoldDB" id="A0A9W8CZ89"/>
<dbReference type="EMBL" id="JANBOI010000290">
    <property type="protein sequence ID" value="KAJ1731791.1"/>
    <property type="molecule type" value="Genomic_DNA"/>
</dbReference>
<dbReference type="CDD" id="cd07389">
    <property type="entry name" value="MPP_PhoD"/>
    <property type="match status" value="1"/>
</dbReference>
<evidence type="ECO:0000256" key="1">
    <source>
        <dbReference type="SAM" id="MobiDB-lite"/>
    </source>
</evidence>
<feature type="compositionally biased region" description="Polar residues" evidence="1">
    <location>
        <begin position="1"/>
        <end position="12"/>
    </location>
</feature>
<dbReference type="InterPro" id="IPR018946">
    <property type="entry name" value="PhoD-like_MPP"/>
</dbReference>
<dbReference type="Proteomes" id="UP001143981">
    <property type="component" value="Unassembled WGS sequence"/>
</dbReference>
<feature type="domain" description="PhoD-like phosphatase" evidence="2">
    <location>
        <begin position="429"/>
        <end position="573"/>
    </location>
</feature>
<dbReference type="InterPro" id="IPR038607">
    <property type="entry name" value="PhoD-like_sf"/>
</dbReference>
<sequence length="612" mass="69360">MDFPVSNNQFSERSGVAPVDYDEDGIPRGGPANYHGRTAGPPSGTDCYEGNFDAQTGEPLPHMRKRADGIIGPALMFVNTDLPTATWRGSVLVLTPRNYPPPTVVLNDGVAPSMPFPAVLLDIYKMTAFYRMDIEVRLDEHREKRVEYRINNAGPAYSFTVPAQTTPWRFAFWSCNGWSLSVTDKDKAELGGDNVVWDDLLQKHQAVPFHVQVCGGDQLYADKIWQADIWRPWLKIKDKLVRRDAPFTPEMAALADDFYFTHYARCFFMGKFGDSMTTIPISTIIDDHDVWDGVGSYPDYLQGSQVFVQLKEYAFKYWRLYQAHTNNQLARHHGYFGQKGYCWLKQFGPHVAALGPDTRYERTIHQIIEPPTYDMIFEQLARLPQSVRHLVVFLGVPIVYPRLTYIEKALSGMKSIGLTKLSFIAKQRAIVNIWGEPELSDDMNDHWTSEVHMDERKQFVLRLQEFAHRHSVRVTFVGGDVHCCGAGRFASTNPPLQPERDFRFMPQIISSAIMNIPPPNLVIRAVHSSAKTYELDKSTDELMYRLFEQDVNGKSPPNNNTKLLARRNFSSYVEDLGSGSLIVNIHVQNSNNKGTKAYHIGVPALNVSGNCV</sequence>
<dbReference type="InterPro" id="IPR043904">
    <property type="entry name" value="PhoD_2-like"/>
</dbReference>
<proteinExistence type="predicted"/>
<dbReference type="Gene3D" id="3.60.21.70">
    <property type="entry name" value="PhoD-like phosphatase"/>
    <property type="match status" value="1"/>
</dbReference>
<keyword evidence="4" id="KW-1185">Reference proteome</keyword>
<evidence type="ECO:0000313" key="4">
    <source>
        <dbReference type="Proteomes" id="UP001143981"/>
    </source>
</evidence>
<dbReference type="SUPFAM" id="SSF56300">
    <property type="entry name" value="Metallo-dependent phosphatases"/>
    <property type="match status" value="1"/>
</dbReference>
<evidence type="ECO:0000259" key="2">
    <source>
        <dbReference type="Pfam" id="PF19050"/>
    </source>
</evidence>
<dbReference type="PANTHER" id="PTHR46689:SF1">
    <property type="entry name" value="PHOD-LIKE PHOSPHATASE DOMAIN-CONTAINING PROTEIN"/>
    <property type="match status" value="1"/>
</dbReference>
<comment type="caution">
    <text evidence="3">The sequence shown here is derived from an EMBL/GenBank/DDBJ whole genome shotgun (WGS) entry which is preliminary data.</text>
</comment>
<gene>
    <name evidence="3" type="ORF">LPJ61_002357</name>
</gene>
<evidence type="ECO:0000313" key="3">
    <source>
        <dbReference type="EMBL" id="KAJ1731791.1"/>
    </source>
</evidence>
<reference evidence="3" key="1">
    <citation type="submission" date="2022-07" db="EMBL/GenBank/DDBJ databases">
        <title>Phylogenomic reconstructions and comparative analyses of Kickxellomycotina fungi.</title>
        <authorList>
            <person name="Reynolds N.K."/>
            <person name="Stajich J.E."/>
            <person name="Barry K."/>
            <person name="Grigoriev I.V."/>
            <person name="Crous P."/>
            <person name="Smith M.E."/>
        </authorList>
    </citation>
    <scope>NUCLEOTIDE SEQUENCE</scope>
    <source>
        <strain evidence="3">BCRC 34381</strain>
    </source>
</reference>